<feature type="domain" description="Response regulatory" evidence="8">
    <location>
        <begin position="7"/>
        <end position="121"/>
    </location>
</feature>
<gene>
    <name evidence="10" type="ORF">H9723_01610</name>
</gene>
<keyword evidence="2" id="KW-0805">Transcription regulation</keyword>
<dbReference type="InterPro" id="IPR001867">
    <property type="entry name" value="OmpR/PhoB-type_DNA-bd"/>
</dbReference>
<name>A0A9D2K1R2_9FIRM</name>
<reference evidence="10" key="1">
    <citation type="journal article" date="2021" name="PeerJ">
        <title>Extensive microbial diversity within the chicken gut microbiome revealed by metagenomics and culture.</title>
        <authorList>
            <person name="Gilroy R."/>
            <person name="Ravi A."/>
            <person name="Getino M."/>
            <person name="Pursley I."/>
            <person name="Horton D.L."/>
            <person name="Alikhan N.F."/>
            <person name="Baker D."/>
            <person name="Gharbi K."/>
            <person name="Hall N."/>
            <person name="Watson M."/>
            <person name="Adriaenssens E.M."/>
            <person name="Foster-Nyarko E."/>
            <person name="Jarju S."/>
            <person name="Secka A."/>
            <person name="Antonio M."/>
            <person name="Oren A."/>
            <person name="Chaudhuri R.R."/>
            <person name="La Ragione R."/>
            <person name="Hildebrand F."/>
            <person name="Pallen M.J."/>
        </authorList>
    </citation>
    <scope>NUCLEOTIDE SEQUENCE</scope>
    <source>
        <strain evidence="10">CHK196-3914</strain>
    </source>
</reference>
<dbReference type="GO" id="GO:0032993">
    <property type="term" value="C:protein-DNA complex"/>
    <property type="evidence" value="ECO:0007669"/>
    <property type="project" value="TreeGrafter"/>
</dbReference>
<keyword evidence="6" id="KW-0597">Phosphoprotein</keyword>
<comment type="caution">
    <text evidence="10">The sequence shown here is derived from an EMBL/GenBank/DDBJ whole genome shotgun (WGS) entry which is preliminary data.</text>
</comment>
<evidence type="ECO:0000259" key="8">
    <source>
        <dbReference type="PROSITE" id="PS50110"/>
    </source>
</evidence>
<dbReference type="Gene3D" id="1.10.10.10">
    <property type="entry name" value="Winged helix-like DNA-binding domain superfamily/Winged helix DNA-binding domain"/>
    <property type="match status" value="1"/>
</dbReference>
<dbReference type="GO" id="GO:0005829">
    <property type="term" value="C:cytosol"/>
    <property type="evidence" value="ECO:0007669"/>
    <property type="project" value="TreeGrafter"/>
</dbReference>
<dbReference type="CDD" id="cd17574">
    <property type="entry name" value="REC_OmpR"/>
    <property type="match status" value="1"/>
</dbReference>
<dbReference type="PANTHER" id="PTHR48111:SF52">
    <property type="entry name" value="TRANSCRIPTIONAL REGULATORY PROTEIN YVRH"/>
    <property type="match status" value="1"/>
</dbReference>
<feature type="domain" description="OmpR/PhoB-type" evidence="9">
    <location>
        <begin position="150"/>
        <end position="249"/>
    </location>
</feature>
<accession>A0A9D2K1R2</accession>
<feature type="DNA-binding region" description="OmpR/PhoB-type" evidence="7">
    <location>
        <begin position="150"/>
        <end position="249"/>
    </location>
</feature>
<dbReference type="GO" id="GO:0000156">
    <property type="term" value="F:phosphorelay response regulator activity"/>
    <property type="evidence" value="ECO:0007669"/>
    <property type="project" value="TreeGrafter"/>
</dbReference>
<evidence type="ECO:0000256" key="6">
    <source>
        <dbReference type="PROSITE-ProRule" id="PRU00169"/>
    </source>
</evidence>
<keyword evidence="4" id="KW-0804">Transcription</keyword>
<organism evidence="10 11">
    <name type="scientific">Candidatus Mediterraneibacter stercoravium</name>
    <dbReference type="NCBI Taxonomy" id="2838685"/>
    <lineage>
        <taxon>Bacteria</taxon>
        <taxon>Bacillati</taxon>
        <taxon>Bacillota</taxon>
        <taxon>Clostridia</taxon>
        <taxon>Lachnospirales</taxon>
        <taxon>Lachnospiraceae</taxon>
        <taxon>Mediterraneibacter</taxon>
    </lineage>
</organism>
<evidence type="ECO:0000313" key="10">
    <source>
        <dbReference type="EMBL" id="HIZ73929.1"/>
    </source>
</evidence>
<dbReference type="SMART" id="SM00862">
    <property type="entry name" value="Trans_reg_C"/>
    <property type="match status" value="1"/>
</dbReference>
<dbReference type="SUPFAM" id="SSF52172">
    <property type="entry name" value="CheY-like"/>
    <property type="match status" value="1"/>
</dbReference>
<dbReference type="SUPFAM" id="SSF46894">
    <property type="entry name" value="C-terminal effector domain of the bipartite response regulators"/>
    <property type="match status" value="1"/>
</dbReference>
<dbReference type="PANTHER" id="PTHR48111">
    <property type="entry name" value="REGULATOR OF RPOS"/>
    <property type="match status" value="1"/>
</dbReference>
<comment type="function">
    <text evidence="5">May play the central regulatory role in sporulation. It may be an element of the effector pathway responsible for the activation of sporulation genes in response to nutritional stress. Spo0A may act in concert with spo0H (a sigma factor) to control the expression of some genes that are critical to the sporulation process.</text>
</comment>
<dbReference type="PROSITE" id="PS50110">
    <property type="entry name" value="RESPONSE_REGULATORY"/>
    <property type="match status" value="1"/>
</dbReference>
<dbReference type="PROSITE" id="PS51755">
    <property type="entry name" value="OMPR_PHOB"/>
    <property type="match status" value="1"/>
</dbReference>
<reference evidence="10" key="2">
    <citation type="submission" date="2021-04" db="EMBL/GenBank/DDBJ databases">
        <authorList>
            <person name="Gilroy R."/>
        </authorList>
    </citation>
    <scope>NUCLEOTIDE SEQUENCE</scope>
    <source>
        <strain evidence="10">CHK196-3914</strain>
    </source>
</reference>
<dbReference type="AlphaFoldDB" id="A0A9D2K1R2"/>
<dbReference type="Proteomes" id="UP000824116">
    <property type="component" value="Unassembled WGS sequence"/>
</dbReference>
<keyword evidence="3 7" id="KW-0238">DNA-binding</keyword>
<proteinExistence type="predicted"/>
<protein>
    <recommendedName>
        <fullName evidence="1">Stage 0 sporulation protein A homolog</fullName>
    </recommendedName>
</protein>
<evidence type="ECO:0000256" key="1">
    <source>
        <dbReference type="ARBA" id="ARBA00018672"/>
    </source>
</evidence>
<dbReference type="InterPro" id="IPR016032">
    <property type="entry name" value="Sig_transdc_resp-reg_C-effctor"/>
</dbReference>
<dbReference type="Pfam" id="PF00486">
    <property type="entry name" value="Trans_reg_C"/>
    <property type="match status" value="1"/>
</dbReference>
<dbReference type="InterPro" id="IPR036388">
    <property type="entry name" value="WH-like_DNA-bd_sf"/>
</dbReference>
<dbReference type="Gene3D" id="3.40.50.2300">
    <property type="match status" value="1"/>
</dbReference>
<dbReference type="CDD" id="cd00383">
    <property type="entry name" value="trans_reg_C"/>
    <property type="match status" value="1"/>
</dbReference>
<dbReference type="InterPro" id="IPR001789">
    <property type="entry name" value="Sig_transdc_resp-reg_receiver"/>
</dbReference>
<evidence type="ECO:0000256" key="5">
    <source>
        <dbReference type="ARBA" id="ARBA00024867"/>
    </source>
</evidence>
<evidence type="ECO:0000313" key="11">
    <source>
        <dbReference type="Proteomes" id="UP000824116"/>
    </source>
</evidence>
<dbReference type="GO" id="GO:0006355">
    <property type="term" value="P:regulation of DNA-templated transcription"/>
    <property type="evidence" value="ECO:0007669"/>
    <property type="project" value="InterPro"/>
</dbReference>
<dbReference type="SMART" id="SM00448">
    <property type="entry name" value="REC"/>
    <property type="match status" value="1"/>
</dbReference>
<dbReference type="InterPro" id="IPR039420">
    <property type="entry name" value="WalR-like"/>
</dbReference>
<evidence type="ECO:0000256" key="4">
    <source>
        <dbReference type="ARBA" id="ARBA00023163"/>
    </source>
</evidence>
<evidence type="ECO:0000256" key="3">
    <source>
        <dbReference type="ARBA" id="ARBA00023125"/>
    </source>
</evidence>
<sequence length="259" mass="29308">MNLYDSRILLIDDNIELADMVRDMLRRNGYVNVSCSHTCEQGMRMFREEQSQLVILDIMLPDGDGFTLFRKIRDISDVPILFLSAKDEDNDRLFGLGLGADDYITKPFLSQELLLRVNAVLKRTYFSSARMSGDSLFSAPSSGSSSSGDPDVLILGEHRISFAEASVTFRGKTTAFTAKELQLLKKLAQNRGSIVTFDALCMAVWGDSYYGYENTLMVHIRHLREKIEDDPSSPKWLLTARGLGYRLKKEEKTENEKPV</sequence>
<dbReference type="EMBL" id="DXAY01000037">
    <property type="protein sequence ID" value="HIZ73929.1"/>
    <property type="molecule type" value="Genomic_DNA"/>
</dbReference>
<evidence type="ECO:0000256" key="2">
    <source>
        <dbReference type="ARBA" id="ARBA00023015"/>
    </source>
</evidence>
<dbReference type="GO" id="GO:0000976">
    <property type="term" value="F:transcription cis-regulatory region binding"/>
    <property type="evidence" value="ECO:0007669"/>
    <property type="project" value="TreeGrafter"/>
</dbReference>
<dbReference type="InterPro" id="IPR011006">
    <property type="entry name" value="CheY-like_superfamily"/>
</dbReference>
<evidence type="ECO:0000259" key="9">
    <source>
        <dbReference type="PROSITE" id="PS51755"/>
    </source>
</evidence>
<dbReference type="Pfam" id="PF00072">
    <property type="entry name" value="Response_reg"/>
    <property type="match status" value="1"/>
</dbReference>
<dbReference type="Gene3D" id="6.10.250.690">
    <property type="match status" value="1"/>
</dbReference>
<evidence type="ECO:0000256" key="7">
    <source>
        <dbReference type="PROSITE-ProRule" id="PRU01091"/>
    </source>
</evidence>
<feature type="modified residue" description="4-aspartylphosphate" evidence="6">
    <location>
        <position position="57"/>
    </location>
</feature>